<dbReference type="SUPFAM" id="SSF47240">
    <property type="entry name" value="Ferritin-like"/>
    <property type="match status" value="1"/>
</dbReference>
<dbReference type="AlphaFoldDB" id="A0A660LBR6"/>
<dbReference type="InterPro" id="IPR009078">
    <property type="entry name" value="Ferritin-like_SF"/>
</dbReference>
<dbReference type="PROSITE" id="PS51318">
    <property type="entry name" value="TAT"/>
    <property type="match status" value="1"/>
</dbReference>
<dbReference type="OrthoDB" id="954262at2"/>
<gene>
    <name evidence="1" type="ORF">C8N24_1868</name>
</gene>
<protein>
    <submittedName>
        <fullName evidence="1">Ferritin-like protein</fullName>
    </submittedName>
</protein>
<comment type="caution">
    <text evidence="1">The sequence shown here is derived from an EMBL/GenBank/DDBJ whole genome shotgun (WGS) entry which is preliminary data.</text>
</comment>
<dbReference type="RefSeq" id="WP_121249767.1">
    <property type="nucleotide sequence ID" value="NZ_RBIL01000001.1"/>
</dbReference>
<dbReference type="InterPro" id="IPR052965">
    <property type="entry name" value="Pigment-catalase-like"/>
</dbReference>
<dbReference type="Pfam" id="PF13668">
    <property type="entry name" value="Ferritin_2"/>
    <property type="match status" value="1"/>
</dbReference>
<dbReference type="PANTHER" id="PTHR31694:SF26">
    <property type="entry name" value="OS05G0151100 PROTEIN"/>
    <property type="match status" value="1"/>
</dbReference>
<dbReference type="EMBL" id="RBIL01000001">
    <property type="protein sequence ID" value="RKQ92029.1"/>
    <property type="molecule type" value="Genomic_DNA"/>
</dbReference>
<keyword evidence="2" id="KW-1185">Reference proteome</keyword>
<proteinExistence type="predicted"/>
<evidence type="ECO:0000313" key="1">
    <source>
        <dbReference type="EMBL" id="RKQ92029.1"/>
    </source>
</evidence>
<evidence type="ECO:0000313" key="2">
    <source>
        <dbReference type="Proteomes" id="UP000278962"/>
    </source>
</evidence>
<dbReference type="InterPro" id="IPR006311">
    <property type="entry name" value="TAT_signal"/>
</dbReference>
<dbReference type="PANTHER" id="PTHR31694">
    <property type="entry name" value="DESICCATION-LIKE PROTEIN"/>
    <property type="match status" value="1"/>
</dbReference>
<organism evidence="1 2">
    <name type="scientific">Solirubrobacter pauli</name>
    <dbReference type="NCBI Taxonomy" id="166793"/>
    <lineage>
        <taxon>Bacteria</taxon>
        <taxon>Bacillati</taxon>
        <taxon>Actinomycetota</taxon>
        <taxon>Thermoleophilia</taxon>
        <taxon>Solirubrobacterales</taxon>
        <taxon>Solirubrobacteraceae</taxon>
        <taxon>Solirubrobacter</taxon>
    </lineage>
</organism>
<accession>A0A660LBR6</accession>
<reference evidence="1 2" key="1">
    <citation type="submission" date="2018-10" db="EMBL/GenBank/DDBJ databases">
        <title>Genomic Encyclopedia of Archaeal and Bacterial Type Strains, Phase II (KMG-II): from individual species to whole genera.</title>
        <authorList>
            <person name="Goeker M."/>
        </authorList>
    </citation>
    <scope>NUCLEOTIDE SEQUENCE [LARGE SCALE GENOMIC DNA]</scope>
    <source>
        <strain evidence="1 2">DSM 14954</strain>
    </source>
</reference>
<sequence>MTSLLNLAALDQSGAIQETAEAAGATRADFFKRTGIATAGLVAAGTMFDGLLSPAAAAISSKPSKANDVKILNYALTLEYLEAEFYNQAVTANALQMWQVKNFALVVAGHEGAHVRLLQAVLGSAAVKKPTFDFGDAITNEAKFVATAQILEDTGVAAYAGQGPNIFQRPVVKAALSIHSVEARHASWIRLIANQKPAPAVVDEPKTEKQVLSAVAGTGFIKG</sequence>
<name>A0A660LBR6_9ACTN</name>
<dbReference type="Proteomes" id="UP000278962">
    <property type="component" value="Unassembled WGS sequence"/>
</dbReference>